<evidence type="ECO:0000256" key="6">
    <source>
        <dbReference type="ARBA" id="ARBA00022679"/>
    </source>
</evidence>
<evidence type="ECO:0000256" key="3">
    <source>
        <dbReference type="ARBA" id="ARBA00012438"/>
    </source>
</evidence>
<dbReference type="Pfam" id="PF02743">
    <property type="entry name" value="dCache_1"/>
    <property type="match status" value="1"/>
</dbReference>
<dbReference type="InterPro" id="IPR004358">
    <property type="entry name" value="Sig_transdc_His_kin-like_C"/>
</dbReference>
<dbReference type="PROSITE" id="PS50885">
    <property type="entry name" value="HAMP"/>
    <property type="match status" value="1"/>
</dbReference>
<sequence length="632" mass="72039">MRNNKSGVYGILDKFQRAAWFQLNNWPIRYKLIMHFLLISILPAICLGVLIAWATDNIIEKQVNDHTSQLIGNVNKSLEFYAGNLQNMTYFISFNPQIKRFLSSDVKQPESEVYDMKKFLQGFTTLYTEVAGILVVNAKGEYLSNEMYARSSRSLTEENWYKEAVEEKGIFKLIGHPSNRNVTTHVNYKDEDVVSVVRAILDPETQKVEGVVLIDLKLRVIAETVKDVRLGKSGYLTVIDDQGDSIYTPVHPIVSKLERAWIDEHPSGEFSKDIGGKQVQFIFRKSPFTNWTTVGVFSTKETVMEVREIRLYIICFIFVVCLLGIAASTYLSYTISKPIWQLMSFMRRAEDGNLSIRFKDVRQDEVGMLGRSFNAMLLQITKLIGLVEEEQRKKREAELRSLQAHIKPHFLYNTLDTIQWLSRKSGAHEVTEVVESLSRLFRIGLSKGNEIIPLEEEIAHIESYLKIQKTRYRDKLHYSLDIDPMLEGLYVLKVILQPIVENAIYHGIKERRGPGHIAIQAYLADERIQLEISDNGVGMSTEVLHQLRKSLGTYPQKSGMPSSQQPAPSLILPGDSQEELDTAKGYGIKNVQERIQLTYGASYGVHIDSEPGKGTKVTIYHPVIKRREAGRA</sequence>
<keyword evidence="15" id="KW-1185">Reference proteome</keyword>
<dbReference type="InterPro" id="IPR003594">
    <property type="entry name" value="HATPase_dom"/>
</dbReference>
<dbReference type="Pfam" id="PF00672">
    <property type="entry name" value="HAMP"/>
    <property type="match status" value="1"/>
</dbReference>
<evidence type="ECO:0000313" key="14">
    <source>
        <dbReference type="EMBL" id="UJF32747.1"/>
    </source>
</evidence>
<keyword evidence="11 12" id="KW-0472">Membrane</keyword>
<dbReference type="SMART" id="SM00304">
    <property type="entry name" value="HAMP"/>
    <property type="match status" value="1"/>
</dbReference>
<dbReference type="EC" id="2.7.13.3" evidence="3"/>
<dbReference type="Gene3D" id="3.30.450.20">
    <property type="entry name" value="PAS domain"/>
    <property type="match status" value="1"/>
</dbReference>
<organism evidence="14 15">
    <name type="scientific">Paenibacillus hexagrammi</name>
    <dbReference type="NCBI Taxonomy" id="2908839"/>
    <lineage>
        <taxon>Bacteria</taxon>
        <taxon>Bacillati</taxon>
        <taxon>Bacillota</taxon>
        <taxon>Bacilli</taxon>
        <taxon>Bacillales</taxon>
        <taxon>Paenibacillaceae</taxon>
        <taxon>Paenibacillus</taxon>
    </lineage>
</organism>
<proteinExistence type="predicted"/>
<dbReference type="InterPro" id="IPR033479">
    <property type="entry name" value="dCache_1"/>
</dbReference>
<protein>
    <recommendedName>
        <fullName evidence="3">histidine kinase</fullName>
        <ecNumber evidence="3">2.7.13.3</ecNumber>
    </recommendedName>
</protein>
<evidence type="ECO:0000256" key="4">
    <source>
        <dbReference type="ARBA" id="ARBA00022475"/>
    </source>
</evidence>
<keyword evidence="8 14" id="KW-0418">Kinase</keyword>
<evidence type="ECO:0000256" key="7">
    <source>
        <dbReference type="ARBA" id="ARBA00022692"/>
    </source>
</evidence>
<evidence type="ECO:0000259" key="13">
    <source>
        <dbReference type="PROSITE" id="PS50885"/>
    </source>
</evidence>
<keyword evidence="10" id="KW-0902">Two-component regulatory system</keyword>
<dbReference type="CDD" id="cd06225">
    <property type="entry name" value="HAMP"/>
    <property type="match status" value="1"/>
</dbReference>
<evidence type="ECO:0000256" key="12">
    <source>
        <dbReference type="SAM" id="Phobius"/>
    </source>
</evidence>
<evidence type="ECO:0000256" key="1">
    <source>
        <dbReference type="ARBA" id="ARBA00000085"/>
    </source>
</evidence>
<name>A0ABY3SFY8_9BACL</name>
<dbReference type="SUPFAM" id="SSF158472">
    <property type="entry name" value="HAMP domain-like"/>
    <property type="match status" value="1"/>
</dbReference>
<dbReference type="InterPro" id="IPR050640">
    <property type="entry name" value="Bact_2-comp_sensor_kinase"/>
</dbReference>
<dbReference type="Pfam" id="PF06580">
    <property type="entry name" value="His_kinase"/>
    <property type="match status" value="1"/>
</dbReference>
<gene>
    <name evidence="14" type="ORF">L0M14_24550</name>
</gene>
<accession>A0ABY3SFY8</accession>
<dbReference type="PANTHER" id="PTHR34220:SF7">
    <property type="entry name" value="SENSOR HISTIDINE KINASE YPDA"/>
    <property type="match status" value="1"/>
</dbReference>
<dbReference type="InterPro" id="IPR010559">
    <property type="entry name" value="Sig_transdc_His_kin_internal"/>
</dbReference>
<dbReference type="SUPFAM" id="SSF55874">
    <property type="entry name" value="ATPase domain of HSP90 chaperone/DNA topoisomerase II/histidine kinase"/>
    <property type="match status" value="1"/>
</dbReference>
<keyword evidence="7 12" id="KW-0812">Transmembrane</keyword>
<dbReference type="Gene3D" id="3.30.565.10">
    <property type="entry name" value="Histidine kinase-like ATPase, C-terminal domain"/>
    <property type="match status" value="1"/>
</dbReference>
<feature type="transmembrane region" description="Helical" evidence="12">
    <location>
        <begin position="32"/>
        <end position="54"/>
    </location>
</feature>
<comment type="catalytic activity">
    <reaction evidence="1">
        <text>ATP + protein L-histidine = ADP + protein N-phospho-L-histidine.</text>
        <dbReference type="EC" id="2.7.13.3"/>
    </reaction>
</comment>
<dbReference type="EMBL" id="CP090978">
    <property type="protein sequence ID" value="UJF32747.1"/>
    <property type="molecule type" value="Genomic_DNA"/>
</dbReference>
<dbReference type="InterPro" id="IPR036890">
    <property type="entry name" value="HATPase_C_sf"/>
</dbReference>
<comment type="subcellular location">
    <subcellularLocation>
        <location evidence="2">Cell membrane</location>
        <topology evidence="2">Multi-pass membrane protein</topology>
    </subcellularLocation>
</comment>
<feature type="domain" description="HAMP" evidence="13">
    <location>
        <begin position="333"/>
        <end position="385"/>
    </location>
</feature>
<evidence type="ECO:0000256" key="8">
    <source>
        <dbReference type="ARBA" id="ARBA00022777"/>
    </source>
</evidence>
<dbReference type="PRINTS" id="PR00344">
    <property type="entry name" value="BCTRLSENSOR"/>
</dbReference>
<feature type="transmembrane region" description="Helical" evidence="12">
    <location>
        <begin position="311"/>
        <end position="333"/>
    </location>
</feature>
<reference evidence="14 15" key="1">
    <citation type="journal article" date="2024" name="Int. J. Syst. Evol. Microbiol.">
        <title>Paenibacillus hexagrammi sp. nov., a novel bacterium isolated from the gut content of Hexagrammos agrammus.</title>
        <authorList>
            <person name="Jung H.K."/>
            <person name="Kim D.G."/>
            <person name="Zin H."/>
            <person name="Park J."/>
            <person name="Jung H."/>
            <person name="Kim Y.O."/>
            <person name="Kong H.J."/>
            <person name="Kim J.W."/>
            <person name="Kim Y.S."/>
        </authorList>
    </citation>
    <scope>NUCLEOTIDE SEQUENCE [LARGE SCALE GENOMIC DNA]</scope>
    <source>
        <strain evidence="14 15">YPD9-1</strain>
    </source>
</reference>
<keyword evidence="9 12" id="KW-1133">Transmembrane helix</keyword>
<dbReference type="GO" id="GO:0016301">
    <property type="term" value="F:kinase activity"/>
    <property type="evidence" value="ECO:0007669"/>
    <property type="project" value="UniProtKB-KW"/>
</dbReference>
<evidence type="ECO:0000313" key="15">
    <source>
        <dbReference type="Proteomes" id="UP001649230"/>
    </source>
</evidence>
<keyword evidence="4" id="KW-1003">Cell membrane</keyword>
<dbReference type="RefSeq" id="WP_235119090.1">
    <property type="nucleotide sequence ID" value="NZ_CP090978.1"/>
</dbReference>
<evidence type="ECO:0000256" key="2">
    <source>
        <dbReference type="ARBA" id="ARBA00004651"/>
    </source>
</evidence>
<evidence type="ECO:0000256" key="9">
    <source>
        <dbReference type="ARBA" id="ARBA00022989"/>
    </source>
</evidence>
<evidence type="ECO:0000256" key="5">
    <source>
        <dbReference type="ARBA" id="ARBA00022553"/>
    </source>
</evidence>
<evidence type="ECO:0000256" key="11">
    <source>
        <dbReference type="ARBA" id="ARBA00023136"/>
    </source>
</evidence>
<dbReference type="PANTHER" id="PTHR34220">
    <property type="entry name" value="SENSOR HISTIDINE KINASE YPDA"/>
    <property type="match status" value="1"/>
</dbReference>
<keyword evidence="5" id="KW-0597">Phosphoprotein</keyword>
<evidence type="ECO:0000256" key="10">
    <source>
        <dbReference type="ARBA" id="ARBA00023012"/>
    </source>
</evidence>
<dbReference type="Proteomes" id="UP001649230">
    <property type="component" value="Chromosome"/>
</dbReference>
<dbReference type="Gene3D" id="6.10.340.10">
    <property type="match status" value="1"/>
</dbReference>
<dbReference type="InterPro" id="IPR003660">
    <property type="entry name" value="HAMP_dom"/>
</dbReference>
<dbReference type="Pfam" id="PF02518">
    <property type="entry name" value="HATPase_c"/>
    <property type="match status" value="1"/>
</dbReference>
<keyword evidence="6" id="KW-0808">Transferase</keyword>